<dbReference type="EMBL" id="CAAALY010085442">
    <property type="protein sequence ID" value="VEL27179.1"/>
    <property type="molecule type" value="Genomic_DNA"/>
</dbReference>
<proteinExistence type="predicted"/>
<gene>
    <name evidence="2" type="ORF">PXEA_LOCUS20619</name>
</gene>
<organism evidence="2 3">
    <name type="scientific">Protopolystoma xenopodis</name>
    <dbReference type="NCBI Taxonomy" id="117903"/>
    <lineage>
        <taxon>Eukaryota</taxon>
        <taxon>Metazoa</taxon>
        <taxon>Spiralia</taxon>
        <taxon>Lophotrochozoa</taxon>
        <taxon>Platyhelminthes</taxon>
        <taxon>Monogenea</taxon>
        <taxon>Polyopisthocotylea</taxon>
        <taxon>Polystomatidea</taxon>
        <taxon>Polystomatidae</taxon>
        <taxon>Protopolystoma</taxon>
    </lineage>
</organism>
<reference evidence="2" key="1">
    <citation type="submission" date="2018-11" db="EMBL/GenBank/DDBJ databases">
        <authorList>
            <consortium name="Pathogen Informatics"/>
        </authorList>
    </citation>
    <scope>NUCLEOTIDE SEQUENCE</scope>
</reference>
<dbReference type="Proteomes" id="UP000784294">
    <property type="component" value="Unassembled WGS sequence"/>
</dbReference>
<feature type="compositionally biased region" description="Low complexity" evidence="1">
    <location>
        <begin position="61"/>
        <end position="70"/>
    </location>
</feature>
<accession>A0A3S5AEF7</accession>
<sequence length="94" mass="10336">MCVCICLPRSDGARTRQRDDGLLRAEQIGNGYFVSARGFRKNGEQRLSNRPTVPPLVGRASSMTYDSSSPSPRPGIHSGQPVCSEWTLTIDQQL</sequence>
<evidence type="ECO:0000313" key="2">
    <source>
        <dbReference type="EMBL" id="VEL27179.1"/>
    </source>
</evidence>
<protein>
    <submittedName>
        <fullName evidence="2">Uncharacterized protein</fullName>
    </submittedName>
</protein>
<feature type="region of interest" description="Disordered" evidence="1">
    <location>
        <begin position="43"/>
        <end position="80"/>
    </location>
</feature>
<evidence type="ECO:0000256" key="1">
    <source>
        <dbReference type="SAM" id="MobiDB-lite"/>
    </source>
</evidence>
<dbReference type="AlphaFoldDB" id="A0A3S5AEF7"/>
<evidence type="ECO:0000313" key="3">
    <source>
        <dbReference type="Proteomes" id="UP000784294"/>
    </source>
</evidence>
<comment type="caution">
    <text evidence="2">The sequence shown here is derived from an EMBL/GenBank/DDBJ whole genome shotgun (WGS) entry which is preliminary data.</text>
</comment>
<keyword evidence="3" id="KW-1185">Reference proteome</keyword>
<name>A0A3S5AEF7_9PLAT</name>